<keyword evidence="3" id="KW-1185">Reference proteome</keyword>
<evidence type="ECO:0000313" key="2">
    <source>
        <dbReference type="EMBL" id="MBC3794872.1"/>
    </source>
</evidence>
<dbReference type="PANTHER" id="PTHR36443:SF1">
    <property type="entry name" value="BSR5223 PROTEIN"/>
    <property type="match status" value="1"/>
</dbReference>
<feature type="transmembrane region" description="Helical" evidence="1">
    <location>
        <begin position="50"/>
        <end position="71"/>
    </location>
</feature>
<keyword evidence="1" id="KW-0812">Transmembrane</keyword>
<dbReference type="PANTHER" id="PTHR36443">
    <property type="entry name" value="BSR5223 PROTEIN"/>
    <property type="match status" value="1"/>
</dbReference>
<organism evidence="2 3">
    <name type="scientific">Spirosoma utsteinense</name>
    <dbReference type="NCBI Taxonomy" id="2585773"/>
    <lineage>
        <taxon>Bacteria</taxon>
        <taxon>Pseudomonadati</taxon>
        <taxon>Bacteroidota</taxon>
        <taxon>Cytophagia</taxon>
        <taxon>Cytophagales</taxon>
        <taxon>Cytophagaceae</taxon>
        <taxon>Spirosoma</taxon>
    </lineage>
</organism>
<reference evidence="2 3" key="1">
    <citation type="submission" date="2019-06" db="EMBL/GenBank/DDBJ databases">
        <title>Spirosoma utsteinense sp. nov. isolated from Antarctic ice-free soils.</title>
        <authorList>
            <person name="Tahon G."/>
        </authorList>
    </citation>
    <scope>NUCLEOTIDE SEQUENCE [LARGE SCALE GENOMIC DNA]</scope>
    <source>
        <strain evidence="2 3">LMG 31447</strain>
    </source>
</reference>
<gene>
    <name evidence="2" type="ORF">FH603_5404</name>
</gene>
<dbReference type="EMBL" id="VFIA01000063">
    <property type="protein sequence ID" value="MBC3794872.1"/>
    <property type="molecule type" value="Genomic_DNA"/>
</dbReference>
<accession>A0ABR6WE91</accession>
<evidence type="ECO:0000313" key="3">
    <source>
        <dbReference type="Proteomes" id="UP000700732"/>
    </source>
</evidence>
<name>A0ABR6WE91_9BACT</name>
<sequence length="75" mass="8129">MNPAFGKYIMLIGAALVLIGAVIFFLGDKLTWLGRLPGDIRVVGKSGGGFYFPIVTCIAISVLLNLLIGLIRRFF</sequence>
<dbReference type="Pfam" id="PF11146">
    <property type="entry name" value="DUF2905"/>
    <property type="match status" value="1"/>
</dbReference>
<keyword evidence="1" id="KW-0472">Membrane</keyword>
<feature type="transmembrane region" description="Helical" evidence="1">
    <location>
        <begin position="7"/>
        <end position="27"/>
    </location>
</feature>
<protein>
    <submittedName>
        <fullName evidence="2">Membrane protein</fullName>
    </submittedName>
</protein>
<dbReference type="Proteomes" id="UP000700732">
    <property type="component" value="Unassembled WGS sequence"/>
</dbReference>
<dbReference type="RefSeq" id="WP_186741805.1">
    <property type="nucleotide sequence ID" value="NZ_VFIA01000063.1"/>
</dbReference>
<evidence type="ECO:0000256" key="1">
    <source>
        <dbReference type="SAM" id="Phobius"/>
    </source>
</evidence>
<proteinExistence type="predicted"/>
<comment type="caution">
    <text evidence="2">The sequence shown here is derived from an EMBL/GenBank/DDBJ whole genome shotgun (WGS) entry which is preliminary data.</text>
</comment>
<keyword evidence="1" id="KW-1133">Transmembrane helix</keyword>
<dbReference type="InterPro" id="IPR021320">
    <property type="entry name" value="DUF2905"/>
</dbReference>